<feature type="transmembrane region" description="Helical" evidence="1">
    <location>
        <begin position="42"/>
        <end position="62"/>
    </location>
</feature>
<protein>
    <submittedName>
        <fullName evidence="2">Uncharacterized protein</fullName>
    </submittedName>
</protein>
<reference evidence="2 3" key="1">
    <citation type="journal article" date="2020" name="ISME J.">
        <title>Uncovering the hidden diversity of litter-decomposition mechanisms in mushroom-forming fungi.</title>
        <authorList>
            <person name="Floudas D."/>
            <person name="Bentzer J."/>
            <person name="Ahren D."/>
            <person name="Johansson T."/>
            <person name="Persson P."/>
            <person name="Tunlid A."/>
        </authorList>
    </citation>
    <scope>NUCLEOTIDE SEQUENCE [LARGE SCALE GENOMIC DNA]</scope>
    <source>
        <strain evidence="2 3">CBS 101986</strain>
    </source>
</reference>
<dbReference type="Proteomes" id="UP000567179">
    <property type="component" value="Unassembled WGS sequence"/>
</dbReference>
<feature type="transmembrane region" description="Helical" evidence="1">
    <location>
        <begin position="6"/>
        <end position="30"/>
    </location>
</feature>
<feature type="transmembrane region" description="Helical" evidence="1">
    <location>
        <begin position="246"/>
        <end position="266"/>
    </location>
</feature>
<gene>
    <name evidence="2" type="ORF">D9619_004957</name>
</gene>
<keyword evidence="3" id="KW-1185">Reference proteome</keyword>
<evidence type="ECO:0000313" key="2">
    <source>
        <dbReference type="EMBL" id="KAF5327131.1"/>
    </source>
</evidence>
<evidence type="ECO:0000313" key="3">
    <source>
        <dbReference type="Proteomes" id="UP000567179"/>
    </source>
</evidence>
<proteinExistence type="predicted"/>
<feature type="transmembrane region" description="Helical" evidence="1">
    <location>
        <begin position="117"/>
        <end position="141"/>
    </location>
</feature>
<feature type="transmembrane region" description="Helical" evidence="1">
    <location>
        <begin position="215"/>
        <end position="234"/>
    </location>
</feature>
<feature type="transmembrane region" description="Helical" evidence="1">
    <location>
        <begin position="74"/>
        <end position="96"/>
    </location>
</feature>
<feature type="transmembrane region" description="Helical" evidence="1">
    <location>
        <begin position="161"/>
        <end position="182"/>
    </location>
</feature>
<dbReference type="OrthoDB" id="2896404at2759"/>
<organism evidence="2 3">
    <name type="scientific">Psilocybe cf. subviscida</name>
    <dbReference type="NCBI Taxonomy" id="2480587"/>
    <lineage>
        <taxon>Eukaryota</taxon>
        <taxon>Fungi</taxon>
        <taxon>Dikarya</taxon>
        <taxon>Basidiomycota</taxon>
        <taxon>Agaricomycotina</taxon>
        <taxon>Agaricomycetes</taxon>
        <taxon>Agaricomycetidae</taxon>
        <taxon>Agaricales</taxon>
        <taxon>Agaricineae</taxon>
        <taxon>Strophariaceae</taxon>
        <taxon>Psilocybe</taxon>
    </lineage>
</organism>
<name>A0A8H5F815_9AGAR</name>
<comment type="caution">
    <text evidence="2">The sequence shown here is derived from an EMBL/GenBank/DDBJ whole genome shotgun (WGS) entry which is preliminary data.</text>
</comment>
<keyword evidence="1" id="KW-0472">Membrane</keyword>
<sequence length="290" mass="31882">MAQPAVRFIALFDALYIAGLVSLIAIVLTAWLSPTIRRSSTWFMFIWSWLLLSIANIIIVGQQTGPEPMTGICLFQAMLIYGLPVLSSFYAVAFTLQVYVNIQGAIQGRPGVSRNQLIAIHALPIVSCVGVFIEVLVLGLSRPDAITRDDTGMFCHLASSFPSRLTAGITIFAMVVFMVLGFRLYRIIRRRQEALIEISGPGAKGYLSRDVVTRVLVFSCCPIIALTVSSLQYLSSSHLKDTTSNIILAGLPLVASFIFGTQKDILRVWTSFIPHREMDPGDREIKPATA</sequence>
<keyword evidence="1" id="KW-1133">Transmembrane helix</keyword>
<dbReference type="AlphaFoldDB" id="A0A8H5F815"/>
<dbReference type="EMBL" id="JAACJJ010000014">
    <property type="protein sequence ID" value="KAF5327131.1"/>
    <property type="molecule type" value="Genomic_DNA"/>
</dbReference>
<evidence type="ECO:0000256" key="1">
    <source>
        <dbReference type="SAM" id="Phobius"/>
    </source>
</evidence>
<accession>A0A8H5F815</accession>
<keyword evidence="1" id="KW-0812">Transmembrane</keyword>